<feature type="transmembrane region" description="Helical" evidence="1">
    <location>
        <begin position="83"/>
        <end position="104"/>
    </location>
</feature>
<feature type="transmembrane region" description="Helical" evidence="1">
    <location>
        <begin position="265"/>
        <end position="287"/>
    </location>
</feature>
<dbReference type="AlphaFoldDB" id="A0A812Q1P0"/>
<name>A0A812Q1P0_9DINO</name>
<dbReference type="Proteomes" id="UP000604046">
    <property type="component" value="Unassembled WGS sequence"/>
</dbReference>
<sequence length="575" mass="63314">MAVATHLFHTELRHLPTRGLRAVSSWQVLDGLGQVFAVERGDCSAGDRSPPGQEAPRVDLFVSQSWSAGRWQKTLGLCYHLNYTLAVTASMFTYAAAAVMLLLHAGSVSQLAGSPLIYPLTVDLPLTVFFLMFFFGHVLTCGCLSPSIWVDKLCIPQGDEAIKEKYVRALPDFVQRCSTMLVLWDATYFERLFCNMELAVFLKYQSGRHLVVLPLWLPPWLLLAVLFDWVSVRCLVFRLLGWAQGFFLNLPLPASYPHLEALLRVLLYTLVTGCAYLPAGVAAAISFSMKLKQHGEMLERLASFDVRYAKCTVGADRPIIEATIAQLYDEIDDLPISVAVEVPEVAAAAAVSRQDSDQLLAHAEIIRDPVIRGLTSYPSQEESLDAFNMEVRGPLRTEIIRQSGSATSLPLSVCTQAFAPFFFYICSSCFLDCDGLGGCAAALKAEGFDSFRTLLLVDIDTMFFSCLSLTIIFPCILHAQHWGFKRTRSPCAHACFAAASTFLAYFYAFALLGINGGNAVALGTSGATPTWLLWTLSVGMFSVLQWFLIFYNQATPAPAASCRTLLCDAKRMGLE</sequence>
<comment type="caution">
    <text evidence="2">The sequence shown here is derived from an EMBL/GenBank/DDBJ whole genome shotgun (WGS) entry which is preliminary data.</text>
</comment>
<protein>
    <submittedName>
        <fullName evidence="2">Uncharacterized protein</fullName>
    </submittedName>
</protein>
<feature type="transmembrane region" description="Helical" evidence="1">
    <location>
        <begin position="124"/>
        <end position="144"/>
    </location>
</feature>
<keyword evidence="1" id="KW-1133">Transmembrane helix</keyword>
<feature type="transmembrane region" description="Helical" evidence="1">
    <location>
        <begin position="455"/>
        <end position="479"/>
    </location>
</feature>
<accession>A0A812Q1P0</accession>
<dbReference type="EMBL" id="CAJNDS010002203">
    <property type="protein sequence ID" value="CAE7370265.1"/>
    <property type="molecule type" value="Genomic_DNA"/>
</dbReference>
<proteinExistence type="predicted"/>
<keyword evidence="1" id="KW-0812">Transmembrane</keyword>
<gene>
    <name evidence="2" type="ORF">SNAT2548_LOCUS20195</name>
</gene>
<keyword evidence="3" id="KW-1185">Reference proteome</keyword>
<evidence type="ECO:0000313" key="3">
    <source>
        <dbReference type="Proteomes" id="UP000604046"/>
    </source>
</evidence>
<dbReference type="OrthoDB" id="417795at2759"/>
<reference evidence="2" key="1">
    <citation type="submission" date="2021-02" db="EMBL/GenBank/DDBJ databases">
        <authorList>
            <person name="Dougan E. K."/>
            <person name="Rhodes N."/>
            <person name="Thang M."/>
            <person name="Chan C."/>
        </authorList>
    </citation>
    <scope>NUCLEOTIDE SEQUENCE</scope>
</reference>
<keyword evidence="1" id="KW-0472">Membrane</keyword>
<evidence type="ECO:0000313" key="2">
    <source>
        <dbReference type="EMBL" id="CAE7370265.1"/>
    </source>
</evidence>
<evidence type="ECO:0000256" key="1">
    <source>
        <dbReference type="SAM" id="Phobius"/>
    </source>
</evidence>
<feature type="transmembrane region" description="Helical" evidence="1">
    <location>
        <begin position="491"/>
        <end position="511"/>
    </location>
</feature>
<organism evidence="2 3">
    <name type="scientific">Symbiodinium natans</name>
    <dbReference type="NCBI Taxonomy" id="878477"/>
    <lineage>
        <taxon>Eukaryota</taxon>
        <taxon>Sar</taxon>
        <taxon>Alveolata</taxon>
        <taxon>Dinophyceae</taxon>
        <taxon>Suessiales</taxon>
        <taxon>Symbiodiniaceae</taxon>
        <taxon>Symbiodinium</taxon>
    </lineage>
</organism>
<feature type="transmembrane region" description="Helical" evidence="1">
    <location>
        <begin position="210"/>
        <end position="230"/>
    </location>
</feature>
<feature type="transmembrane region" description="Helical" evidence="1">
    <location>
        <begin position="531"/>
        <end position="551"/>
    </location>
</feature>